<dbReference type="InterPro" id="IPR029063">
    <property type="entry name" value="SAM-dependent_MTases_sf"/>
</dbReference>
<dbReference type="KEGG" id="nno:NONO_c46980"/>
<keyword evidence="3" id="KW-1185">Reference proteome</keyword>
<dbReference type="EMBL" id="CP006850">
    <property type="protein sequence ID" value="AHH19482.1"/>
    <property type="molecule type" value="Genomic_DNA"/>
</dbReference>
<accession>W5TJT9</accession>
<dbReference type="GO" id="GO:0008168">
    <property type="term" value="F:methyltransferase activity"/>
    <property type="evidence" value="ECO:0007669"/>
    <property type="project" value="UniProtKB-KW"/>
</dbReference>
<dbReference type="PANTHER" id="PTHR43167:SF1">
    <property type="entry name" value="PUTATIVE (AFU_ORTHOLOGUE AFUA_6G01830)-RELATED"/>
    <property type="match status" value="1"/>
</dbReference>
<protein>
    <submittedName>
        <fullName evidence="2">Putative O-methyltransferase</fullName>
    </submittedName>
</protein>
<dbReference type="Pfam" id="PF13578">
    <property type="entry name" value="Methyltransf_24"/>
    <property type="match status" value="1"/>
</dbReference>
<evidence type="ECO:0000313" key="2">
    <source>
        <dbReference type="EMBL" id="AHH19482.1"/>
    </source>
</evidence>
<proteinExistence type="predicted"/>
<dbReference type="Proteomes" id="UP000019150">
    <property type="component" value="Chromosome"/>
</dbReference>
<dbReference type="Gene3D" id="3.40.50.150">
    <property type="entry name" value="Vaccinia Virus protein VP39"/>
    <property type="match status" value="1"/>
</dbReference>
<gene>
    <name evidence="2" type="ORF">NONO_c46980</name>
</gene>
<sequence length="249" mass="26953">MTDADESRPPAPRATSPLDPRARAVADRLHARSTRQTRASLAAMLTKAVRSRLREGSWDMTQSAENKTWLADKLVALDPHKAALCYQLCRAIGARRVVEAGTSYGVSTIYLAAAVRDNMADDPDGTPPRDGLVIGTEHEPAKVAAAHATLTEAGLDGYVEIREGDLRRSLRDLDGPIDFMLVDIWIPMALPALRSVTPALRRGALVVCDNVDAGRKQYADYLSYVRDPAGPFTSITIPGHGGLEISLKN</sequence>
<dbReference type="AlphaFoldDB" id="W5TJT9"/>
<dbReference type="CDD" id="cd02440">
    <property type="entry name" value="AdoMet_MTases"/>
    <property type="match status" value="1"/>
</dbReference>
<dbReference type="PANTHER" id="PTHR43167">
    <property type="entry name" value="PUTATIVE (AFU_ORTHOLOGUE AFUA_6G01830)-RELATED"/>
    <property type="match status" value="1"/>
</dbReference>
<dbReference type="RefSeq" id="WP_025350883.1">
    <property type="nucleotide sequence ID" value="NZ_CP006850.1"/>
</dbReference>
<feature type="region of interest" description="Disordered" evidence="1">
    <location>
        <begin position="1"/>
        <end position="22"/>
    </location>
</feature>
<dbReference type="STRING" id="1415166.NONO_c46980"/>
<evidence type="ECO:0000313" key="3">
    <source>
        <dbReference type="Proteomes" id="UP000019150"/>
    </source>
</evidence>
<dbReference type="GO" id="GO:0032259">
    <property type="term" value="P:methylation"/>
    <property type="evidence" value="ECO:0007669"/>
    <property type="project" value="UniProtKB-KW"/>
</dbReference>
<name>W5TJT9_9NOCA</name>
<keyword evidence="2" id="KW-0489">Methyltransferase</keyword>
<keyword evidence="2" id="KW-0808">Transferase</keyword>
<dbReference type="HOGENOM" id="CLU_067676_7_0_11"/>
<dbReference type="SUPFAM" id="SSF53335">
    <property type="entry name" value="S-adenosyl-L-methionine-dependent methyltransferases"/>
    <property type="match status" value="1"/>
</dbReference>
<evidence type="ECO:0000256" key="1">
    <source>
        <dbReference type="SAM" id="MobiDB-lite"/>
    </source>
</evidence>
<organism evidence="2 3">
    <name type="scientific">Nocardia nova SH22a</name>
    <dbReference type="NCBI Taxonomy" id="1415166"/>
    <lineage>
        <taxon>Bacteria</taxon>
        <taxon>Bacillati</taxon>
        <taxon>Actinomycetota</taxon>
        <taxon>Actinomycetes</taxon>
        <taxon>Mycobacteriales</taxon>
        <taxon>Nocardiaceae</taxon>
        <taxon>Nocardia</taxon>
    </lineage>
</organism>
<dbReference type="OrthoDB" id="9799672at2"/>
<reference evidence="2 3" key="1">
    <citation type="journal article" date="2014" name="Appl. Environ. Microbiol.">
        <title>Insights into the Microbial Degradation of Rubber and Gutta-Percha by Analysis of the Complete Genome of Nocardia nova SH22a.</title>
        <authorList>
            <person name="Luo Q."/>
            <person name="Hiessl S."/>
            <person name="Poehlein A."/>
            <person name="Daniel R."/>
            <person name="Steinbuchel A."/>
        </authorList>
    </citation>
    <scope>NUCLEOTIDE SEQUENCE [LARGE SCALE GENOMIC DNA]</scope>
    <source>
        <strain evidence="2">SH22a</strain>
    </source>
</reference>
<dbReference type="PATRIC" id="fig|1415166.3.peg.4832"/>
<dbReference type="eggNOG" id="COG4122">
    <property type="taxonomic scope" value="Bacteria"/>
</dbReference>